<dbReference type="PANTHER" id="PTHR45832">
    <property type="entry name" value="SERINE/THREONINE-PROTEIN KINASE SAMKA-RELATED-RELATED"/>
    <property type="match status" value="1"/>
</dbReference>
<dbReference type="SUPFAM" id="SSF56112">
    <property type="entry name" value="Protein kinase-like (PK-like)"/>
    <property type="match status" value="1"/>
</dbReference>
<keyword evidence="6" id="KW-0808">Transferase</keyword>
<dbReference type="PROSITE" id="PS00108">
    <property type="entry name" value="PROTEIN_KINASE_ST"/>
    <property type="match status" value="1"/>
</dbReference>
<dbReference type="OrthoDB" id="2914378at2759"/>
<evidence type="ECO:0000313" key="7">
    <source>
        <dbReference type="Proteomes" id="UP000532545"/>
    </source>
</evidence>
<dbReference type="Gene3D" id="1.10.510.10">
    <property type="entry name" value="Transferase(Phosphotransferase) domain 1"/>
    <property type="match status" value="1"/>
</dbReference>
<comment type="caution">
    <text evidence="6">The sequence shown here is derived from an EMBL/GenBank/DDBJ whole genome shotgun (WGS) entry which is preliminary data.</text>
</comment>
<feature type="non-terminal residue" evidence="6">
    <location>
        <position position="1"/>
    </location>
</feature>
<dbReference type="InterPro" id="IPR000719">
    <property type="entry name" value="Prot_kinase_dom"/>
</dbReference>
<dbReference type="AlphaFoldDB" id="A0A7L1MEY0"/>
<keyword evidence="4" id="KW-0067">ATP-binding</keyword>
<keyword evidence="7" id="KW-1185">Reference proteome</keyword>
<dbReference type="InterPro" id="IPR051931">
    <property type="entry name" value="PAK3-like"/>
</dbReference>
<evidence type="ECO:0000313" key="6">
    <source>
        <dbReference type="EMBL" id="NXN85984.1"/>
    </source>
</evidence>
<evidence type="ECO:0000256" key="2">
    <source>
        <dbReference type="ARBA" id="ARBA00012513"/>
    </source>
</evidence>
<evidence type="ECO:0000259" key="5">
    <source>
        <dbReference type="PROSITE" id="PS50011"/>
    </source>
</evidence>
<protein>
    <recommendedName>
        <fullName evidence="2">non-specific serine/threonine protein kinase</fullName>
        <ecNumber evidence="2">2.7.11.1</ecNumber>
    </recommendedName>
</protein>
<dbReference type="InterPro" id="IPR008271">
    <property type="entry name" value="Ser/Thr_kinase_AS"/>
</dbReference>
<dbReference type="GO" id="GO:0005524">
    <property type="term" value="F:ATP binding"/>
    <property type="evidence" value="ECO:0007669"/>
    <property type="project" value="UniProtKB-KW"/>
</dbReference>
<dbReference type="Proteomes" id="UP000532545">
    <property type="component" value="Unassembled WGS sequence"/>
</dbReference>
<dbReference type="EC" id="2.7.11.1" evidence="2"/>
<sequence length="100" mass="11247">LQGLAFLHASDMIHRDIKGNNLLLGWDGSVNLDGCLFFSSTDFGLCALLCPEHSKWRSMVRTTRWMAPKVVRREPYVPKVVTWSLGIVGIEMAKGRAPYI</sequence>
<dbReference type="GO" id="GO:0004674">
    <property type="term" value="F:protein serine/threonine kinase activity"/>
    <property type="evidence" value="ECO:0007669"/>
    <property type="project" value="UniProtKB-EC"/>
</dbReference>
<dbReference type="PROSITE" id="PS50011">
    <property type="entry name" value="PROTEIN_KINASE_DOM"/>
    <property type="match status" value="1"/>
</dbReference>
<dbReference type="EMBL" id="VXBU01012456">
    <property type="protein sequence ID" value="NXN85984.1"/>
    <property type="molecule type" value="Genomic_DNA"/>
</dbReference>
<evidence type="ECO:0000256" key="1">
    <source>
        <dbReference type="ARBA" id="ARBA00008874"/>
    </source>
</evidence>
<name>A0A7L1MEY0_BOMGA</name>
<gene>
    <name evidence="6" type="primary">Pak3_2</name>
    <name evidence="6" type="ORF">BOMGAR_R03787</name>
</gene>
<dbReference type="InterPro" id="IPR011009">
    <property type="entry name" value="Kinase-like_dom_sf"/>
</dbReference>
<feature type="domain" description="Protein kinase" evidence="5">
    <location>
        <begin position="1"/>
        <end position="100"/>
    </location>
</feature>
<organism evidence="6 7">
    <name type="scientific">Bombycilla garrulus</name>
    <name type="common">Bohemian waxwing</name>
    <name type="synonym">Lanius garrulus</name>
    <dbReference type="NCBI Taxonomy" id="125297"/>
    <lineage>
        <taxon>Eukaryota</taxon>
        <taxon>Metazoa</taxon>
        <taxon>Chordata</taxon>
        <taxon>Craniata</taxon>
        <taxon>Vertebrata</taxon>
        <taxon>Euteleostomi</taxon>
        <taxon>Archelosauria</taxon>
        <taxon>Archosauria</taxon>
        <taxon>Dinosauria</taxon>
        <taxon>Saurischia</taxon>
        <taxon>Theropoda</taxon>
        <taxon>Coelurosauria</taxon>
        <taxon>Aves</taxon>
        <taxon>Neognathae</taxon>
        <taxon>Neoaves</taxon>
        <taxon>Telluraves</taxon>
        <taxon>Australaves</taxon>
        <taxon>Passeriformes</taxon>
        <taxon>Bombycillidae</taxon>
        <taxon>Bombycilla</taxon>
    </lineage>
</organism>
<dbReference type="PANTHER" id="PTHR45832:SF22">
    <property type="entry name" value="SERINE_THREONINE-PROTEIN KINASE SAMKA-RELATED"/>
    <property type="match status" value="1"/>
</dbReference>
<evidence type="ECO:0000256" key="4">
    <source>
        <dbReference type="ARBA" id="ARBA00022840"/>
    </source>
</evidence>
<dbReference type="Pfam" id="PF00069">
    <property type="entry name" value="Pkinase"/>
    <property type="match status" value="1"/>
</dbReference>
<proteinExistence type="inferred from homology"/>
<accession>A0A7L1MEY0</accession>
<feature type="non-terminal residue" evidence="6">
    <location>
        <position position="100"/>
    </location>
</feature>
<evidence type="ECO:0000256" key="3">
    <source>
        <dbReference type="ARBA" id="ARBA00022741"/>
    </source>
</evidence>
<keyword evidence="6" id="KW-0418">Kinase</keyword>
<reference evidence="6 7" key="1">
    <citation type="submission" date="2019-09" db="EMBL/GenBank/DDBJ databases">
        <title>Bird 10,000 Genomes (B10K) Project - Family phase.</title>
        <authorList>
            <person name="Zhang G."/>
        </authorList>
    </citation>
    <scope>NUCLEOTIDE SEQUENCE [LARGE SCALE GENOMIC DNA]</scope>
    <source>
        <strain evidence="6">B10K-DU-002-23</strain>
        <tissue evidence="6">Muscle</tissue>
    </source>
</reference>
<comment type="similarity">
    <text evidence="1">Belongs to the protein kinase superfamily. STE Ser/Thr protein kinase family. STE20 subfamily.</text>
</comment>
<keyword evidence="3" id="KW-0547">Nucleotide-binding</keyword>